<evidence type="ECO:0000313" key="7">
    <source>
        <dbReference type="Proteomes" id="UP001500752"/>
    </source>
</evidence>
<sequence length="229" mass="24369">MDDLFYTLFGQASGTATGTQVALYAAGSLLTCIALLLLARRNDLAWWAQILAVFAGPLTIALLYGYEGLISAVPKMAVAAYGLWRFSKYPPVGKFGREVEVRGFSLRSLAWGLILTVAFTALALGPMLTTGFIFSDLTTALWLSLLLESVVVAALVGIANGVRWAWLAIAGSGAAYIAVLFGSNPALATLALLVFQVLAALYGWWAWRPLPAETATAEAEAYPPSPYKG</sequence>
<evidence type="ECO:0000256" key="1">
    <source>
        <dbReference type="ARBA" id="ARBA00004141"/>
    </source>
</evidence>
<dbReference type="RefSeq" id="WP_345149074.1">
    <property type="nucleotide sequence ID" value="NZ_BAABEO010000008.1"/>
</dbReference>
<feature type="transmembrane region" description="Helical" evidence="5">
    <location>
        <begin position="20"/>
        <end position="39"/>
    </location>
</feature>
<dbReference type="InterPro" id="IPR006419">
    <property type="entry name" value="NMN_transpt_PnuC"/>
</dbReference>
<keyword evidence="7" id="KW-1185">Reference proteome</keyword>
<name>A0ABP7BZJ3_9MICC</name>
<feature type="transmembrane region" description="Helical" evidence="5">
    <location>
        <begin position="164"/>
        <end position="181"/>
    </location>
</feature>
<protein>
    <recommendedName>
        <fullName evidence="8">Nicotinamide mononucleotide transporter</fullName>
    </recommendedName>
</protein>
<dbReference type="EMBL" id="BAABEO010000008">
    <property type="protein sequence ID" value="GAA3674471.1"/>
    <property type="molecule type" value="Genomic_DNA"/>
</dbReference>
<proteinExistence type="predicted"/>
<evidence type="ECO:0000256" key="3">
    <source>
        <dbReference type="ARBA" id="ARBA00022989"/>
    </source>
</evidence>
<evidence type="ECO:0000313" key="6">
    <source>
        <dbReference type="EMBL" id="GAA3674471.1"/>
    </source>
</evidence>
<feature type="transmembrane region" description="Helical" evidence="5">
    <location>
        <begin position="46"/>
        <end position="66"/>
    </location>
</feature>
<organism evidence="6 7">
    <name type="scientific">Arthrobacter ginkgonis</name>
    <dbReference type="NCBI Taxonomy" id="1630594"/>
    <lineage>
        <taxon>Bacteria</taxon>
        <taxon>Bacillati</taxon>
        <taxon>Actinomycetota</taxon>
        <taxon>Actinomycetes</taxon>
        <taxon>Micrococcales</taxon>
        <taxon>Micrococcaceae</taxon>
        <taxon>Arthrobacter</taxon>
    </lineage>
</organism>
<dbReference type="Proteomes" id="UP001500752">
    <property type="component" value="Unassembled WGS sequence"/>
</dbReference>
<feature type="transmembrane region" description="Helical" evidence="5">
    <location>
        <begin position="188"/>
        <end position="207"/>
    </location>
</feature>
<evidence type="ECO:0008006" key="8">
    <source>
        <dbReference type="Google" id="ProtNLM"/>
    </source>
</evidence>
<keyword evidence="3 5" id="KW-1133">Transmembrane helix</keyword>
<feature type="transmembrane region" description="Helical" evidence="5">
    <location>
        <begin position="140"/>
        <end position="158"/>
    </location>
</feature>
<comment type="caution">
    <text evidence="6">The sequence shown here is derived from an EMBL/GenBank/DDBJ whole genome shotgun (WGS) entry which is preliminary data.</text>
</comment>
<gene>
    <name evidence="6" type="ORF">GCM10023081_11100</name>
</gene>
<accession>A0ABP7BZJ3</accession>
<keyword evidence="2 5" id="KW-0812">Transmembrane</keyword>
<evidence type="ECO:0000256" key="5">
    <source>
        <dbReference type="SAM" id="Phobius"/>
    </source>
</evidence>
<feature type="transmembrane region" description="Helical" evidence="5">
    <location>
        <begin position="109"/>
        <end position="128"/>
    </location>
</feature>
<reference evidence="7" key="1">
    <citation type="journal article" date="2019" name="Int. J. Syst. Evol. Microbiol.">
        <title>The Global Catalogue of Microorganisms (GCM) 10K type strain sequencing project: providing services to taxonomists for standard genome sequencing and annotation.</title>
        <authorList>
            <consortium name="The Broad Institute Genomics Platform"/>
            <consortium name="The Broad Institute Genome Sequencing Center for Infectious Disease"/>
            <person name="Wu L."/>
            <person name="Ma J."/>
        </authorList>
    </citation>
    <scope>NUCLEOTIDE SEQUENCE [LARGE SCALE GENOMIC DNA]</scope>
    <source>
        <strain evidence="7">JCM 30742</strain>
    </source>
</reference>
<evidence type="ECO:0000256" key="4">
    <source>
        <dbReference type="ARBA" id="ARBA00023136"/>
    </source>
</evidence>
<dbReference type="Pfam" id="PF04973">
    <property type="entry name" value="NMN_transporter"/>
    <property type="match status" value="1"/>
</dbReference>
<evidence type="ECO:0000256" key="2">
    <source>
        <dbReference type="ARBA" id="ARBA00022692"/>
    </source>
</evidence>
<comment type="subcellular location">
    <subcellularLocation>
        <location evidence="1">Membrane</location>
        <topology evidence="1">Multi-pass membrane protein</topology>
    </subcellularLocation>
</comment>
<keyword evidence="4 5" id="KW-0472">Membrane</keyword>